<protein>
    <recommendedName>
        <fullName evidence="2">F-box domain-containing protein</fullName>
    </recommendedName>
</protein>
<evidence type="ECO:0000313" key="3">
    <source>
        <dbReference type="EMBL" id="KAJ7035301.1"/>
    </source>
</evidence>
<dbReference type="Pfam" id="PF12937">
    <property type="entry name" value="F-box-like"/>
    <property type="match status" value="1"/>
</dbReference>
<dbReference type="SUPFAM" id="SSF81383">
    <property type="entry name" value="F-box domain"/>
    <property type="match status" value="1"/>
</dbReference>
<sequence length="497" mass="55780">MDALPDELLDRVCSFLGRRELWRAIQVSSRFRRLAILPYLASFGISQGDIHSGTLSLSDSFFLILVVAHITPIRRLVCFEKAVSPGAQLKYRRLASILSATAPIPDILIYNRQYMVQRTRKETAFLLAHIPSSVTKTLLIVHGLTIHMSRSSNLSTKVKVLIVIFGIPLFFAYLVSGIINLGVVIIWAYHRFFGPPWSQEDRILEDVGPVIFEDWMRIQSLRGKFTLVTLTDKRWPALEIRPRPRFTDDIYSIILTSLDYGTELQRLWVEQNMNLVYLEVMAFLQRHPNLNDIGFTSGSIRASSLPLTNDPPQNSGSQVNFLTTTSIYVPYLLPAAPNLHRIFIYPNRAAAVRGSLGYMYNFDLPAYHAALDALAALPGTHPIELHLSFPLSASSLPWLVLPNLRAAAAASLPETRLVRIRTLDLYCGTSERFRAAEIRERLIPWLALFPSLERLTFAYATVEKIPAAERAVLAEAVCAACTGITTTSNVAFNVLED</sequence>
<comment type="caution">
    <text evidence="3">The sequence shown here is derived from an EMBL/GenBank/DDBJ whole genome shotgun (WGS) entry which is preliminary data.</text>
</comment>
<keyword evidence="4" id="KW-1185">Reference proteome</keyword>
<accession>A0AAD6X549</accession>
<keyword evidence="1" id="KW-0812">Transmembrane</keyword>
<dbReference type="CDD" id="cd09917">
    <property type="entry name" value="F-box_SF"/>
    <property type="match status" value="1"/>
</dbReference>
<name>A0AAD6X549_9AGAR</name>
<organism evidence="3 4">
    <name type="scientific">Mycena alexandri</name>
    <dbReference type="NCBI Taxonomy" id="1745969"/>
    <lineage>
        <taxon>Eukaryota</taxon>
        <taxon>Fungi</taxon>
        <taxon>Dikarya</taxon>
        <taxon>Basidiomycota</taxon>
        <taxon>Agaricomycotina</taxon>
        <taxon>Agaricomycetes</taxon>
        <taxon>Agaricomycetidae</taxon>
        <taxon>Agaricales</taxon>
        <taxon>Marasmiineae</taxon>
        <taxon>Mycenaceae</taxon>
        <taxon>Mycena</taxon>
    </lineage>
</organism>
<keyword evidence="1" id="KW-1133">Transmembrane helix</keyword>
<keyword evidence="1" id="KW-0472">Membrane</keyword>
<evidence type="ECO:0000256" key="1">
    <source>
        <dbReference type="SAM" id="Phobius"/>
    </source>
</evidence>
<reference evidence="3" key="1">
    <citation type="submission" date="2023-03" db="EMBL/GenBank/DDBJ databases">
        <title>Massive genome expansion in bonnet fungi (Mycena s.s.) driven by repeated elements and novel gene families across ecological guilds.</title>
        <authorList>
            <consortium name="Lawrence Berkeley National Laboratory"/>
            <person name="Harder C.B."/>
            <person name="Miyauchi S."/>
            <person name="Viragh M."/>
            <person name="Kuo A."/>
            <person name="Thoen E."/>
            <person name="Andreopoulos B."/>
            <person name="Lu D."/>
            <person name="Skrede I."/>
            <person name="Drula E."/>
            <person name="Henrissat B."/>
            <person name="Morin E."/>
            <person name="Kohler A."/>
            <person name="Barry K."/>
            <person name="LaButti K."/>
            <person name="Morin E."/>
            <person name="Salamov A."/>
            <person name="Lipzen A."/>
            <person name="Mereny Z."/>
            <person name="Hegedus B."/>
            <person name="Baldrian P."/>
            <person name="Stursova M."/>
            <person name="Weitz H."/>
            <person name="Taylor A."/>
            <person name="Grigoriev I.V."/>
            <person name="Nagy L.G."/>
            <person name="Martin F."/>
            <person name="Kauserud H."/>
        </authorList>
    </citation>
    <scope>NUCLEOTIDE SEQUENCE</scope>
    <source>
        <strain evidence="3">CBHHK200</strain>
    </source>
</reference>
<dbReference type="EMBL" id="JARJCM010000051">
    <property type="protein sequence ID" value="KAJ7035301.1"/>
    <property type="molecule type" value="Genomic_DNA"/>
</dbReference>
<feature type="transmembrane region" description="Helical" evidence="1">
    <location>
        <begin position="160"/>
        <end position="189"/>
    </location>
</feature>
<dbReference type="Proteomes" id="UP001218188">
    <property type="component" value="Unassembled WGS sequence"/>
</dbReference>
<evidence type="ECO:0000259" key="2">
    <source>
        <dbReference type="PROSITE" id="PS50181"/>
    </source>
</evidence>
<dbReference type="PROSITE" id="PS50181">
    <property type="entry name" value="FBOX"/>
    <property type="match status" value="1"/>
</dbReference>
<proteinExistence type="predicted"/>
<evidence type="ECO:0000313" key="4">
    <source>
        <dbReference type="Proteomes" id="UP001218188"/>
    </source>
</evidence>
<dbReference type="Gene3D" id="1.20.1280.50">
    <property type="match status" value="1"/>
</dbReference>
<dbReference type="InterPro" id="IPR001810">
    <property type="entry name" value="F-box_dom"/>
</dbReference>
<dbReference type="AlphaFoldDB" id="A0AAD6X549"/>
<dbReference type="InterPro" id="IPR036047">
    <property type="entry name" value="F-box-like_dom_sf"/>
</dbReference>
<feature type="domain" description="F-box" evidence="2">
    <location>
        <begin position="1"/>
        <end position="34"/>
    </location>
</feature>
<gene>
    <name evidence="3" type="ORF">C8F04DRAFT_1259112</name>
</gene>